<keyword evidence="2" id="KW-1185">Reference proteome</keyword>
<accession>A0ACC1T2X4</accession>
<dbReference type="Proteomes" id="UP001148662">
    <property type="component" value="Unassembled WGS sequence"/>
</dbReference>
<proteinExistence type="predicted"/>
<reference evidence="1" key="1">
    <citation type="submission" date="2022-07" db="EMBL/GenBank/DDBJ databases">
        <title>Genome Sequence of Phlebia brevispora.</title>
        <authorList>
            <person name="Buettner E."/>
        </authorList>
    </citation>
    <scope>NUCLEOTIDE SEQUENCE</scope>
    <source>
        <strain evidence="1">MPL23</strain>
    </source>
</reference>
<evidence type="ECO:0000313" key="2">
    <source>
        <dbReference type="Proteomes" id="UP001148662"/>
    </source>
</evidence>
<dbReference type="EMBL" id="JANHOG010000737">
    <property type="protein sequence ID" value="KAJ3551890.1"/>
    <property type="molecule type" value="Genomic_DNA"/>
</dbReference>
<comment type="caution">
    <text evidence="1">The sequence shown here is derived from an EMBL/GenBank/DDBJ whole genome shotgun (WGS) entry which is preliminary data.</text>
</comment>
<name>A0ACC1T2X4_9APHY</name>
<evidence type="ECO:0000313" key="1">
    <source>
        <dbReference type="EMBL" id="KAJ3551890.1"/>
    </source>
</evidence>
<organism evidence="1 2">
    <name type="scientific">Phlebia brevispora</name>
    <dbReference type="NCBI Taxonomy" id="194682"/>
    <lineage>
        <taxon>Eukaryota</taxon>
        <taxon>Fungi</taxon>
        <taxon>Dikarya</taxon>
        <taxon>Basidiomycota</taxon>
        <taxon>Agaricomycotina</taxon>
        <taxon>Agaricomycetes</taxon>
        <taxon>Polyporales</taxon>
        <taxon>Meruliaceae</taxon>
        <taxon>Phlebia</taxon>
    </lineage>
</organism>
<gene>
    <name evidence="1" type="ORF">NM688_g4448</name>
</gene>
<protein>
    <submittedName>
        <fullName evidence="1">Uncharacterized protein</fullName>
    </submittedName>
</protein>
<sequence length="791" mass="88602">MDELNFGDSMSPNILSKAWSTLTLTLQSFHAVQYRRGQIELLLNRCRDILQQLTTRLQDDRDTLTDLGGDIKGIEAACDSVQKIVDIVIEKGFVWCLMHPENIENQIRDSEHRVESLFDITQRIIQLDRARQMDRARSDDEEHLSRSLQKLAEDDSHLIESIQDQDGAHRTVQELTLAILKHVQNLSVRVDSRPETAFLQKAAKVLCRSSGIRENGKVSTFALSSIEVEFNVNCPIGRGASGQVYKGDWNGAVVAVKRLHADDARIISDEQKRGIRHEVKIWSMLHHPNVLTFYGACLEATVPFLVMRYCPFGDVCHYLDKHPDADRTKLSREVALGLAFLHDNGIVHADVKGANVLISEDHHALLSDFGLALKLFQIRSQSSYSIDIDRRRGTLLWMAPEVLEGRSPDMAADVYSLGLTVWEIFSGEVPFNTYLSPELLIDGVVTRNKRPDRPPRLLDDHVWKIVQRCWMADPAMRPASKEVQVHLRSTADHTQPQPEAPRMSTVLDNFFSTLIATHSSRAIETRPITLATEVAGASSRTAPIPSPSQSVVSAISTPRVTLVSATPGRAVVSNPESEIWLSIIQTLPPQWKHAYGDAESRRMQVEGVTFPFVLAGKPYTYRVINGDTDLGVVKTRPLNSDGSQSVDFLEYNAGKGIDDKNYIKVFVVDPETNENILLAKWDPHSKHPPNVDNGWSLAVRQGKVSWVPDATRKFINAVILARVPHNKFTRFRVFSGDDDLGVHVAYASQPEGPLELDFLKYTKGRGIPAQLPIKVFVVEGPKETFIAGLWE</sequence>